<dbReference type="GO" id="GO:0140291">
    <property type="term" value="P:peptidyl-glutamate ADP-deribosylation"/>
    <property type="evidence" value="ECO:0007669"/>
    <property type="project" value="TreeGrafter"/>
</dbReference>
<evidence type="ECO:0000313" key="2">
    <source>
        <dbReference type="Proteomes" id="UP000057158"/>
    </source>
</evidence>
<dbReference type="InterPro" id="IPR050892">
    <property type="entry name" value="ADP-ribose_metab_enzymes"/>
</dbReference>
<dbReference type="PANTHER" id="PTHR12521">
    <property type="entry name" value="PROTEIN C6ORF130"/>
    <property type="match status" value="1"/>
</dbReference>
<protein>
    <recommendedName>
        <fullName evidence="3">ADP-ribose-binding protein</fullName>
    </recommendedName>
</protein>
<dbReference type="InterPro" id="IPR043472">
    <property type="entry name" value="Macro_dom-like"/>
</dbReference>
<dbReference type="KEGG" id="des:DSOUD_2572"/>
<keyword evidence="2" id="KW-1185">Reference proteome</keyword>
<dbReference type="EMBL" id="CP010802">
    <property type="protein sequence ID" value="ALC17325.1"/>
    <property type="molecule type" value="Genomic_DNA"/>
</dbReference>
<dbReference type="PANTHER" id="PTHR12521:SF0">
    <property type="entry name" value="ADP-RIBOSE GLYCOHYDROLASE OARD1"/>
    <property type="match status" value="1"/>
</dbReference>
<organism evidence="1 2">
    <name type="scientific">Desulfuromonas soudanensis</name>
    <dbReference type="NCBI Taxonomy" id="1603606"/>
    <lineage>
        <taxon>Bacteria</taxon>
        <taxon>Pseudomonadati</taxon>
        <taxon>Thermodesulfobacteriota</taxon>
        <taxon>Desulfuromonadia</taxon>
        <taxon>Desulfuromonadales</taxon>
        <taxon>Desulfuromonadaceae</taxon>
        <taxon>Desulfuromonas</taxon>
    </lineage>
</organism>
<evidence type="ECO:0008006" key="3">
    <source>
        <dbReference type="Google" id="ProtNLM"/>
    </source>
</evidence>
<dbReference type="Proteomes" id="UP000057158">
    <property type="component" value="Chromosome"/>
</dbReference>
<dbReference type="Gene3D" id="3.40.220.10">
    <property type="entry name" value="Leucine Aminopeptidase, subunit E, domain 1"/>
    <property type="match status" value="1"/>
</dbReference>
<dbReference type="AlphaFoldDB" id="A0A0M4DJ33"/>
<dbReference type="OrthoDB" id="9780211at2"/>
<gene>
    <name evidence="1" type="ORF">DSOUD_2572</name>
</gene>
<name>A0A0M4DJ33_9BACT</name>
<evidence type="ECO:0000313" key="1">
    <source>
        <dbReference type="EMBL" id="ALC17325.1"/>
    </source>
</evidence>
<sequence length="143" mass="15538">MREIRGDLWDYLGLAVVVITTGGAVSRRGECAMPRGCARQAKERFPELPAVLGALILQEGNHVHALGYGLVSFPVENSPYEMPGLGMIERSCAELVTLADARSWPTVVVPRPGCGGGGLQWPEVQPILARHFDGRFLIISEKE</sequence>
<proteinExistence type="predicted"/>
<dbReference type="RefSeq" id="WP_053551342.1">
    <property type="nucleotide sequence ID" value="NZ_CP010802.1"/>
</dbReference>
<dbReference type="PATRIC" id="fig|1603606.3.peg.2787"/>
<dbReference type="SUPFAM" id="SSF52949">
    <property type="entry name" value="Macro domain-like"/>
    <property type="match status" value="1"/>
</dbReference>
<accession>A0A0M4DJ33</accession>
<dbReference type="STRING" id="1603606.DSOUD_2572"/>
<reference evidence="1 2" key="1">
    <citation type="submission" date="2015-07" db="EMBL/GenBank/DDBJ databases">
        <title>Isolation and Genomic Characterization of a Novel Halophilic Metal-Reducing Deltaproteobacterium from the Deep Subsurface.</title>
        <authorList>
            <person name="Badalamenti J.P."/>
            <person name="Summers Z.M."/>
            <person name="Gralnick J.A."/>
            <person name="Bond D.R."/>
        </authorList>
    </citation>
    <scope>NUCLEOTIDE SEQUENCE [LARGE SCALE GENOMIC DNA]</scope>
    <source>
        <strain evidence="1 2">WTL</strain>
    </source>
</reference>